<dbReference type="RefSeq" id="WP_306410274.1">
    <property type="nucleotide sequence ID" value="NZ_JANFPI010000002.1"/>
</dbReference>
<reference evidence="1" key="1">
    <citation type="submission" date="2022-07" db="EMBL/GenBank/DDBJ databases">
        <title>Ectorhizobium quercum gen.nov., sp. nov.</title>
        <authorList>
            <person name="Ma T."/>
            <person name="Li Y."/>
        </authorList>
    </citation>
    <scope>NUCLEOTIDE SEQUENCE</scope>
    <source>
        <strain evidence="1">BDR2-2</strain>
    </source>
</reference>
<name>A0AAE3STT1_9HYPH</name>
<comment type="caution">
    <text evidence="1">The sequence shown here is derived from an EMBL/GenBank/DDBJ whole genome shotgun (WGS) entry which is preliminary data.</text>
</comment>
<dbReference type="Proteomes" id="UP001208771">
    <property type="component" value="Unassembled WGS sequence"/>
</dbReference>
<evidence type="ECO:0000313" key="2">
    <source>
        <dbReference type="Proteomes" id="UP001208771"/>
    </source>
</evidence>
<accession>A0AAE3STT1</accession>
<dbReference type="EMBL" id="JANFPI010000002">
    <property type="protein sequence ID" value="MCX8996485.1"/>
    <property type="molecule type" value="Genomic_DNA"/>
</dbReference>
<proteinExistence type="predicted"/>
<gene>
    <name evidence="1" type="ORF">NOF55_05135</name>
</gene>
<evidence type="ECO:0000313" key="1">
    <source>
        <dbReference type="EMBL" id="MCX8996485.1"/>
    </source>
</evidence>
<organism evidence="1 2">
    <name type="scientific">Ectorhizobium quercum</name>
    <dbReference type="NCBI Taxonomy" id="2965071"/>
    <lineage>
        <taxon>Bacteria</taxon>
        <taxon>Pseudomonadati</taxon>
        <taxon>Pseudomonadota</taxon>
        <taxon>Alphaproteobacteria</taxon>
        <taxon>Hyphomicrobiales</taxon>
        <taxon>Rhizobiaceae</taxon>
        <taxon>Ectorhizobium</taxon>
    </lineage>
</organism>
<sequence length="73" mass="8284">MKSITVMKRNAALTISLLRELVIPISASSRLRNDNMSVSCRMESRFVLCDAAQARRADMQPCHRFENIVLFLG</sequence>
<keyword evidence="2" id="KW-1185">Reference proteome</keyword>
<dbReference type="AlphaFoldDB" id="A0AAE3STT1"/>
<protein>
    <submittedName>
        <fullName evidence="1">Uncharacterized protein</fullName>
    </submittedName>
</protein>